<dbReference type="Pfam" id="PF00561">
    <property type="entry name" value="Abhydrolase_1"/>
    <property type="match status" value="1"/>
</dbReference>
<dbReference type="RefSeq" id="WP_267540829.1">
    <property type="nucleotide sequence ID" value="NZ_JAPNKA010000001.1"/>
</dbReference>
<keyword evidence="2" id="KW-0378">Hydrolase</keyword>
<dbReference type="InterPro" id="IPR050471">
    <property type="entry name" value="AB_hydrolase"/>
</dbReference>
<gene>
    <name evidence="2" type="ORF">OV287_48200</name>
</gene>
<dbReference type="InterPro" id="IPR000073">
    <property type="entry name" value="AB_hydrolase_1"/>
</dbReference>
<dbReference type="InterPro" id="IPR029058">
    <property type="entry name" value="AB_hydrolase_fold"/>
</dbReference>
<dbReference type="GO" id="GO:0016787">
    <property type="term" value="F:hydrolase activity"/>
    <property type="evidence" value="ECO:0007669"/>
    <property type="project" value="UniProtKB-KW"/>
</dbReference>
<reference evidence="2 3" key="1">
    <citation type="submission" date="2022-11" db="EMBL/GenBank/DDBJ databases">
        <title>Minimal conservation of predation-associated metabolite biosynthetic gene clusters underscores biosynthetic potential of Myxococcota including descriptions for ten novel species: Archangium lansinium sp. nov., Myxococcus landrumus sp. nov., Nannocystis bai.</title>
        <authorList>
            <person name="Ahearne A."/>
            <person name="Stevens C."/>
            <person name="Phillips K."/>
        </authorList>
    </citation>
    <scope>NUCLEOTIDE SEQUENCE [LARGE SCALE GENOMIC DNA]</scope>
    <source>
        <strain evidence="2 3">MIWBW</strain>
    </source>
</reference>
<evidence type="ECO:0000313" key="2">
    <source>
        <dbReference type="EMBL" id="MCY1082254.1"/>
    </source>
</evidence>
<dbReference type="SUPFAM" id="SSF53474">
    <property type="entry name" value="alpha/beta-Hydrolases"/>
    <property type="match status" value="1"/>
</dbReference>
<comment type="caution">
    <text evidence="2">The sequence shown here is derived from an EMBL/GenBank/DDBJ whole genome shotgun (WGS) entry which is preliminary data.</text>
</comment>
<dbReference type="PANTHER" id="PTHR43433">
    <property type="entry name" value="HYDROLASE, ALPHA/BETA FOLD FAMILY PROTEIN"/>
    <property type="match status" value="1"/>
</dbReference>
<organism evidence="2 3">
    <name type="scientific">Archangium lansingense</name>
    <dbReference type="NCBI Taxonomy" id="2995310"/>
    <lineage>
        <taxon>Bacteria</taxon>
        <taxon>Pseudomonadati</taxon>
        <taxon>Myxococcota</taxon>
        <taxon>Myxococcia</taxon>
        <taxon>Myxococcales</taxon>
        <taxon>Cystobacterineae</taxon>
        <taxon>Archangiaceae</taxon>
        <taxon>Archangium</taxon>
    </lineage>
</organism>
<evidence type="ECO:0000259" key="1">
    <source>
        <dbReference type="Pfam" id="PF00561"/>
    </source>
</evidence>
<accession>A0ABT4AN28</accession>
<dbReference type="EMBL" id="JAPNKA010000001">
    <property type="protein sequence ID" value="MCY1082254.1"/>
    <property type="molecule type" value="Genomic_DNA"/>
</dbReference>
<name>A0ABT4AN28_9BACT</name>
<keyword evidence="3" id="KW-1185">Reference proteome</keyword>
<feature type="domain" description="AB hydrolase-1" evidence="1">
    <location>
        <begin position="24"/>
        <end position="135"/>
    </location>
</feature>
<dbReference type="Gene3D" id="3.40.50.1820">
    <property type="entry name" value="alpha/beta hydrolase"/>
    <property type="match status" value="1"/>
</dbReference>
<dbReference type="Proteomes" id="UP001207654">
    <property type="component" value="Unassembled WGS sequence"/>
</dbReference>
<evidence type="ECO:0000313" key="3">
    <source>
        <dbReference type="Proteomes" id="UP001207654"/>
    </source>
</evidence>
<proteinExistence type="predicted"/>
<dbReference type="PANTHER" id="PTHR43433:SF4">
    <property type="entry name" value="NON-HEME CHLOROPEROXIDASE-RELATED"/>
    <property type="match status" value="1"/>
</dbReference>
<sequence>MHTAQKFELNGMEMYCEVRGDGEPLVLLHGGTGAGSDWRYVFDESLEGYRTIVPDLRSHGRSTNPSGTLTFRQVASDVLALMDRLGVERFKAIGMSLGAKALLHVATAQPARVDAMVLVSATPYFPPQARAIMAQTNADTLTEAEWKVLRQKHVHGDEQIRALHAQLRALKDSYDDMNFTPPYLSTITARTLIVHGDRDPLYPVNLAIEMYTAIPRAALWIVPNGGHVPLFGPMAPRFRETALEFLRAG</sequence>
<protein>
    <submittedName>
        <fullName evidence="2">Alpha/beta fold hydrolase</fullName>
    </submittedName>
</protein>